<reference evidence="2" key="1">
    <citation type="submission" date="2020-07" db="EMBL/GenBank/DDBJ databases">
        <title>Vallitalea pronyensis genome.</title>
        <authorList>
            <person name="Postec A."/>
        </authorList>
    </citation>
    <scope>NUCLEOTIDE SEQUENCE</scope>
    <source>
        <strain evidence="2">FatNI3</strain>
    </source>
</reference>
<dbReference type="RefSeq" id="WP_212697394.1">
    <property type="nucleotide sequence ID" value="NZ_CP058649.1"/>
</dbReference>
<evidence type="ECO:0000313" key="3">
    <source>
        <dbReference type="Proteomes" id="UP000683246"/>
    </source>
</evidence>
<dbReference type="EMBL" id="CP058649">
    <property type="protein sequence ID" value="QUI21922.1"/>
    <property type="molecule type" value="Genomic_DNA"/>
</dbReference>
<dbReference type="KEGG" id="vpy:HZI73_06220"/>
<feature type="compositionally biased region" description="Basic and acidic residues" evidence="1">
    <location>
        <begin position="9"/>
        <end position="20"/>
    </location>
</feature>
<dbReference type="AlphaFoldDB" id="A0A8J8MI81"/>
<organism evidence="2 3">
    <name type="scientific">Vallitalea pronyensis</name>
    <dbReference type="NCBI Taxonomy" id="1348613"/>
    <lineage>
        <taxon>Bacteria</taxon>
        <taxon>Bacillati</taxon>
        <taxon>Bacillota</taxon>
        <taxon>Clostridia</taxon>
        <taxon>Lachnospirales</taxon>
        <taxon>Vallitaleaceae</taxon>
        <taxon>Vallitalea</taxon>
    </lineage>
</organism>
<name>A0A8J8MI81_9FIRM</name>
<sequence length="47" mass="5603">MHLSNDTGVTKRDHLNEVKEVRRQVNYYKNNVDAQTNHINVPKNQKR</sequence>
<evidence type="ECO:0000313" key="2">
    <source>
        <dbReference type="EMBL" id="QUI21922.1"/>
    </source>
</evidence>
<keyword evidence="3" id="KW-1185">Reference proteome</keyword>
<accession>A0A8J8MI81</accession>
<protein>
    <submittedName>
        <fullName evidence="2">Uncharacterized protein</fullName>
    </submittedName>
</protein>
<evidence type="ECO:0000256" key="1">
    <source>
        <dbReference type="SAM" id="MobiDB-lite"/>
    </source>
</evidence>
<feature type="region of interest" description="Disordered" evidence="1">
    <location>
        <begin position="1"/>
        <end position="20"/>
    </location>
</feature>
<gene>
    <name evidence="2" type="ORF">HZI73_06220</name>
</gene>
<proteinExistence type="predicted"/>
<dbReference type="Proteomes" id="UP000683246">
    <property type="component" value="Chromosome"/>
</dbReference>